<dbReference type="AlphaFoldDB" id="A0A0S4KJQ4"/>
<evidence type="ECO:0000313" key="2">
    <source>
        <dbReference type="Proteomes" id="UP000051952"/>
    </source>
</evidence>
<dbReference type="EMBL" id="CYKH01001954">
    <property type="protein sequence ID" value="CUI15226.1"/>
    <property type="molecule type" value="Genomic_DNA"/>
</dbReference>
<name>A0A0S4KJQ4_BODSA</name>
<dbReference type="Proteomes" id="UP000051952">
    <property type="component" value="Unassembled WGS sequence"/>
</dbReference>
<accession>A0A0S4KJQ4</accession>
<evidence type="ECO:0000313" key="1">
    <source>
        <dbReference type="EMBL" id="CUI15226.1"/>
    </source>
</evidence>
<gene>
    <name evidence="1" type="ORF">BSAL_33310</name>
</gene>
<protein>
    <submittedName>
        <fullName evidence="1">GPI-anchored surface protein, putative</fullName>
    </submittedName>
</protein>
<organism evidence="1 2">
    <name type="scientific">Bodo saltans</name>
    <name type="common">Flagellated protozoan</name>
    <dbReference type="NCBI Taxonomy" id="75058"/>
    <lineage>
        <taxon>Eukaryota</taxon>
        <taxon>Discoba</taxon>
        <taxon>Euglenozoa</taxon>
        <taxon>Kinetoplastea</taxon>
        <taxon>Metakinetoplastina</taxon>
        <taxon>Eubodonida</taxon>
        <taxon>Bodonidae</taxon>
        <taxon>Bodo</taxon>
    </lineage>
</organism>
<sequence>MPPTEKIATVLCNNPLLVDEYVFAPPQRHELEAIGNVAKALSLPLSVRTQWSMPTRQEWVTKPFQHRIAIAKAILQTESAISSVESLSGHSLSTTAALGDMESTLSQLSSENELTIKMDMQNLELKLDSLSRFCRQQKLISLPLESVRSAGEVLHLFSALNVTLAHVHEAVISLRSMSTSHLTSTLLSVDSSKAAVEFSNALLLATTLDLAEASMFSCEQRFEEFSAVLRGLVNSIAVVRA</sequence>
<reference evidence="2" key="1">
    <citation type="submission" date="2015-09" db="EMBL/GenBank/DDBJ databases">
        <authorList>
            <consortium name="Pathogen Informatics"/>
        </authorList>
    </citation>
    <scope>NUCLEOTIDE SEQUENCE [LARGE SCALE GENOMIC DNA]</scope>
    <source>
        <strain evidence="2">Lake Konstanz</strain>
    </source>
</reference>
<keyword evidence="2" id="KW-1185">Reference proteome</keyword>
<dbReference type="VEuPathDB" id="TriTrypDB:BSAL_33310"/>
<proteinExistence type="predicted"/>